<feature type="domain" description="Peptidase family U32 C-terminal" evidence="4">
    <location>
        <begin position="333"/>
        <end position="415"/>
    </location>
</feature>
<dbReference type="Gene3D" id="2.40.30.10">
    <property type="entry name" value="Translation factors"/>
    <property type="match status" value="1"/>
</dbReference>
<dbReference type="Proteomes" id="UP000824124">
    <property type="component" value="Unassembled WGS sequence"/>
</dbReference>
<dbReference type="EMBL" id="DVMH01000007">
    <property type="protein sequence ID" value="HIU09836.1"/>
    <property type="molecule type" value="Genomic_DNA"/>
</dbReference>
<protein>
    <submittedName>
        <fullName evidence="5">U32 family peptidase</fullName>
    </submittedName>
</protein>
<keyword evidence="2" id="KW-0378">Hydrolase</keyword>
<dbReference type="GO" id="GO:0008233">
    <property type="term" value="F:peptidase activity"/>
    <property type="evidence" value="ECO:0007669"/>
    <property type="project" value="UniProtKB-KW"/>
</dbReference>
<evidence type="ECO:0000256" key="2">
    <source>
        <dbReference type="ARBA" id="ARBA00022801"/>
    </source>
</evidence>
<evidence type="ECO:0000313" key="6">
    <source>
        <dbReference type="Proteomes" id="UP000824124"/>
    </source>
</evidence>
<organism evidence="5 6">
    <name type="scientific">Candidatus Avidehalobacter gallistercoris</name>
    <dbReference type="NCBI Taxonomy" id="2840694"/>
    <lineage>
        <taxon>Bacteria</taxon>
        <taxon>Bacillati</taxon>
        <taxon>Bacillota</taxon>
        <taxon>Clostridia</taxon>
        <taxon>Eubacteriales</taxon>
        <taxon>Peptococcaceae</taxon>
        <taxon>Peptococcaceae incertae sedis</taxon>
        <taxon>Candidatus Avidehalobacter</taxon>
    </lineage>
</organism>
<evidence type="ECO:0000256" key="3">
    <source>
        <dbReference type="ARBA" id="ARBA00038374"/>
    </source>
</evidence>
<dbReference type="InterPro" id="IPR051454">
    <property type="entry name" value="RNA/ubiquinone_mod_enzymes"/>
</dbReference>
<dbReference type="InterPro" id="IPR011060">
    <property type="entry name" value="RibuloseP-bd_barrel"/>
</dbReference>
<reference evidence="5" key="2">
    <citation type="journal article" date="2021" name="PeerJ">
        <title>Extensive microbial diversity within the chicken gut microbiome revealed by metagenomics and culture.</title>
        <authorList>
            <person name="Gilroy R."/>
            <person name="Ravi A."/>
            <person name="Getino M."/>
            <person name="Pursley I."/>
            <person name="Horton D.L."/>
            <person name="Alikhan N.F."/>
            <person name="Baker D."/>
            <person name="Gharbi K."/>
            <person name="Hall N."/>
            <person name="Watson M."/>
            <person name="Adriaenssens E.M."/>
            <person name="Foster-Nyarko E."/>
            <person name="Jarju S."/>
            <person name="Secka A."/>
            <person name="Antonio M."/>
            <person name="Oren A."/>
            <person name="Chaudhuri R.R."/>
            <person name="La Ragione R."/>
            <person name="Hildebrand F."/>
            <person name="Pallen M.J."/>
        </authorList>
    </citation>
    <scope>NUCLEOTIDE SEQUENCE</scope>
    <source>
        <strain evidence="5">2830</strain>
    </source>
</reference>
<gene>
    <name evidence="5" type="ORF">IAB00_01065</name>
</gene>
<evidence type="ECO:0000256" key="1">
    <source>
        <dbReference type="ARBA" id="ARBA00022670"/>
    </source>
</evidence>
<dbReference type="Pfam" id="PF01136">
    <property type="entry name" value="Peptidase_U32"/>
    <property type="match status" value="1"/>
</dbReference>
<dbReference type="InterPro" id="IPR032525">
    <property type="entry name" value="Peptidase_U32_C"/>
</dbReference>
<dbReference type="PROSITE" id="PS01276">
    <property type="entry name" value="PEPTIDASE_U32"/>
    <property type="match status" value="1"/>
</dbReference>
<proteinExistence type="inferred from homology"/>
<comment type="caution">
    <text evidence="5">The sequence shown here is derived from an EMBL/GenBank/DDBJ whole genome shotgun (WGS) entry which is preliminary data.</text>
</comment>
<keyword evidence="1" id="KW-0645">Protease</keyword>
<dbReference type="PANTHER" id="PTHR30217:SF6">
    <property type="entry name" value="TRNA HYDROXYLATION PROTEIN P"/>
    <property type="match status" value="1"/>
</dbReference>
<dbReference type="AlphaFoldDB" id="A0A9D1HK63"/>
<dbReference type="InterPro" id="IPR001539">
    <property type="entry name" value="Peptidase_U32"/>
</dbReference>
<dbReference type="PANTHER" id="PTHR30217">
    <property type="entry name" value="PEPTIDASE U32 FAMILY"/>
    <property type="match status" value="1"/>
</dbReference>
<reference evidence="5" key="1">
    <citation type="submission" date="2020-10" db="EMBL/GenBank/DDBJ databases">
        <authorList>
            <person name="Gilroy R."/>
        </authorList>
    </citation>
    <scope>NUCLEOTIDE SEQUENCE</scope>
    <source>
        <strain evidence="5">2830</strain>
    </source>
</reference>
<dbReference type="GO" id="GO:0006508">
    <property type="term" value="P:proteolysis"/>
    <property type="evidence" value="ECO:0007669"/>
    <property type="project" value="UniProtKB-KW"/>
</dbReference>
<dbReference type="SUPFAM" id="SSF51366">
    <property type="entry name" value="Ribulose-phoshate binding barrel"/>
    <property type="match status" value="1"/>
</dbReference>
<accession>A0A9D1HK63</accession>
<dbReference type="Pfam" id="PF16325">
    <property type="entry name" value="Peptidase_U32_C"/>
    <property type="match status" value="1"/>
</dbReference>
<evidence type="ECO:0000259" key="4">
    <source>
        <dbReference type="Pfam" id="PF16325"/>
    </source>
</evidence>
<evidence type="ECO:0000313" key="5">
    <source>
        <dbReference type="EMBL" id="HIU09836.1"/>
    </source>
</evidence>
<comment type="similarity">
    <text evidence="3">Belongs to the peptidase U32 family.</text>
</comment>
<name>A0A9D1HK63_9FIRM</name>
<sequence length="420" mass="47238">MVKKPELLAPAGDWEKLKMAVLYGADAVYLGARDFSLRERAKNFAPEELAAAVEYAHARGVKLYLTVNVYPHEEHLADIKHLLAVACDAGVDAFIIADPGIFRLAGEVAPEVARHISTQANCTNSEAVRFWREQGASRVILGREVTLAECEQINAASDIELEVFVHGAVCMSYSGRCLLSGFLTGRSANLGDCAQPCRWQYRLVEERRPGEYMPVEEDRWGSYILNSKDLCLIEMLPEIMQAGVASLKIEGRMKSAYYVANVTRIYRWALDACWVAWQRAEDKTAAGCRKYYEFDPEWRAELEKVSHRRYFTGFAVQPPGPEGYVYDSSYSFRGYDFAGVVLGYDSTLGRLHIEQRNHISLGDTVEIIIPNEPVRRLTISGIWSEEGEPVEALPHAMEHAWLECDKPVPAGSIIRRPVRE</sequence>